<sequence length="61" mass="7160">MEARQYTRAREVLFKVLETQPNLFGPRQPSAHEGRQLAETIWAFMEEFSKNHEQKVKGSPE</sequence>
<reference evidence="1 2" key="1">
    <citation type="submission" date="2020-04" db="EMBL/GenBank/DDBJ databases">
        <authorList>
            <person name="De Canck E."/>
        </authorList>
    </citation>
    <scope>NUCLEOTIDE SEQUENCE [LARGE SCALE GENOMIC DNA]</scope>
    <source>
        <strain evidence="1 2">LMG 26858</strain>
    </source>
</reference>
<evidence type="ECO:0000313" key="2">
    <source>
        <dbReference type="Proteomes" id="UP000494117"/>
    </source>
</evidence>
<accession>A0A6S7CSY5</accession>
<evidence type="ECO:0000313" key="1">
    <source>
        <dbReference type="EMBL" id="CAB3862906.1"/>
    </source>
</evidence>
<gene>
    <name evidence="1" type="ORF">LMG26858_02315</name>
</gene>
<organism evidence="1 2">
    <name type="scientific">Achromobacter anxifer</name>
    <dbReference type="NCBI Taxonomy" id="1287737"/>
    <lineage>
        <taxon>Bacteria</taxon>
        <taxon>Pseudomonadati</taxon>
        <taxon>Pseudomonadota</taxon>
        <taxon>Betaproteobacteria</taxon>
        <taxon>Burkholderiales</taxon>
        <taxon>Alcaligenaceae</taxon>
        <taxon>Achromobacter</taxon>
    </lineage>
</organism>
<name>A0A6S7CSY5_9BURK</name>
<dbReference type="Proteomes" id="UP000494117">
    <property type="component" value="Unassembled WGS sequence"/>
</dbReference>
<dbReference type="AlphaFoldDB" id="A0A6S7CSY5"/>
<keyword evidence="2" id="KW-1185">Reference proteome</keyword>
<dbReference type="EMBL" id="CADILG010000014">
    <property type="protein sequence ID" value="CAB3862906.1"/>
    <property type="molecule type" value="Genomic_DNA"/>
</dbReference>
<proteinExistence type="predicted"/>
<protein>
    <submittedName>
        <fullName evidence="1">Uncharacterized protein</fullName>
    </submittedName>
</protein>